<comment type="caution">
    <text evidence="1">The sequence shown here is derived from an EMBL/GenBank/DDBJ whole genome shotgun (WGS) entry which is preliminary data.</text>
</comment>
<proteinExistence type="predicted"/>
<dbReference type="EMBL" id="JARJJS010000002">
    <property type="protein sequence ID" value="MDF4024726.1"/>
    <property type="molecule type" value="Genomic_DNA"/>
</dbReference>
<accession>A0ABT6B9H2</accession>
<gene>
    <name evidence="1" type="ORF">P3W24_07110</name>
</gene>
<reference evidence="1 2" key="1">
    <citation type="journal article" date="2024" name="Curr. Microbiol.">
        <title>Luteibacter sahnii sp. nov., A Novel Yellow-Colored Xanthomonadin Pigment Producing Probiotic Bacterium from Healthy Rice Seed Microbiome.</title>
        <authorList>
            <person name="Jaiswal G."/>
            <person name="Rana R."/>
            <person name="Nayak P.K."/>
            <person name="Chouhan R."/>
            <person name="Gandhi S.G."/>
            <person name="Patel H.K."/>
            <person name="Patil P.B."/>
        </authorList>
    </citation>
    <scope>NUCLEOTIDE SEQUENCE [LARGE SCALE GENOMIC DNA]</scope>
    <source>
        <strain evidence="1 2">PPL201</strain>
    </source>
</reference>
<evidence type="ECO:0000313" key="1">
    <source>
        <dbReference type="EMBL" id="MDF4024726.1"/>
    </source>
</evidence>
<evidence type="ECO:0008006" key="3">
    <source>
        <dbReference type="Google" id="ProtNLM"/>
    </source>
</evidence>
<name>A0ABT6B9H2_9GAMM</name>
<evidence type="ECO:0000313" key="2">
    <source>
        <dbReference type="Proteomes" id="UP001528850"/>
    </source>
</evidence>
<organism evidence="1 2">
    <name type="scientific">Luteibacter sahnii</name>
    <dbReference type="NCBI Taxonomy" id="3021977"/>
    <lineage>
        <taxon>Bacteria</taxon>
        <taxon>Pseudomonadati</taxon>
        <taxon>Pseudomonadota</taxon>
        <taxon>Gammaproteobacteria</taxon>
        <taxon>Lysobacterales</taxon>
        <taxon>Rhodanobacteraceae</taxon>
        <taxon>Luteibacter</taxon>
    </lineage>
</organism>
<sequence length="185" mass="20824">MKLIQDKNAHQYWFGQADDDESKPVESLLKGRFGSFLATGDSAMFTRSYIDASQGWESTRGGSLLCVVFTTPEPVAYASATGYFGALEFSTNDEPEDVEAMLFASAAPDLPSIYDAQERTYLVPQSQSWMAVSDRASWLTFYCFGNDTERDNFRGMYPELEFFETLSDARAYAKRAGLYDMQDFP</sequence>
<protein>
    <recommendedName>
        <fullName evidence="3">Suppressor of fused domain protein</fullName>
    </recommendedName>
</protein>
<dbReference type="Proteomes" id="UP001528850">
    <property type="component" value="Unassembled WGS sequence"/>
</dbReference>
<keyword evidence="2" id="KW-1185">Reference proteome</keyword>